<feature type="domain" description="Peptidase S8/S53" evidence="6">
    <location>
        <begin position="184"/>
        <end position="252"/>
    </location>
</feature>
<dbReference type="PROSITE" id="PS51892">
    <property type="entry name" value="SUBTILASE"/>
    <property type="match status" value="1"/>
</dbReference>
<accession>A0A8H3C798</accession>
<organism evidence="7 8">
    <name type="scientific">Rhizoctonia solani</name>
    <dbReference type="NCBI Taxonomy" id="456999"/>
    <lineage>
        <taxon>Eukaryota</taxon>
        <taxon>Fungi</taxon>
        <taxon>Dikarya</taxon>
        <taxon>Basidiomycota</taxon>
        <taxon>Agaricomycotina</taxon>
        <taxon>Agaricomycetes</taxon>
        <taxon>Cantharellales</taxon>
        <taxon>Ceratobasidiaceae</taxon>
        <taxon>Rhizoctonia</taxon>
    </lineage>
</organism>
<keyword evidence="2" id="KW-0645">Protease</keyword>
<protein>
    <recommendedName>
        <fullName evidence="6">Peptidase S8/S53 domain-containing protein</fullName>
    </recommendedName>
</protein>
<dbReference type="InterPro" id="IPR036852">
    <property type="entry name" value="Peptidase_S8/S53_dom_sf"/>
</dbReference>
<dbReference type="EMBL" id="CAJMWT010003508">
    <property type="protein sequence ID" value="CAE6473248.1"/>
    <property type="molecule type" value="Genomic_DNA"/>
</dbReference>
<keyword evidence="4" id="KW-0720">Serine protease</keyword>
<evidence type="ECO:0000256" key="1">
    <source>
        <dbReference type="ARBA" id="ARBA00011073"/>
    </source>
</evidence>
<dbReference type="Proteomes" id="UP000663843">
    <property type="component" value="Unassembled WGS sequence"/>
</dbReference>
<dbReference type="GO" id="GO:0004252">
    <property type="term" value="F:serine-type endopeptidase activity"/>
    <property type="evidence" value="ECO:0007669"/>
    <property type="project" value="InterPro"/>
</dbReference>
<dbReference type="PANTHER" id="PTHR43806:SF11">
    <property type="entry name" value="CEREVISIN-RELATED"/>
    <property type="match status" value="1"/>
</dbReference>
<evidence type="ECO:0000313" key="8">
    <source>
        <dbReference type="Proteomes" id="UP000663843"/>
    </source>
</evidence>
<dbReference type="Gene3D" id="3.40.50.200">
    <property type="entry name" value="Peptidase S8/S53 domain"/>
    <property type="match status" value="1"/>
</dbReference>
<dbReference type="InterPro" id="IPR000209">
    <property type="entry name" value="Peptidase_S8/S53_dom"/>
</dbReference>
<gene>
    <name evidence="7" type="ORF">RDB_LOCUS109277</name>
</gene>
<comment type="similarity">
    <text evidence="1 5">Belongs to the peptidase S8 family.</text>
</comment>
<dbReference type="PANTHER" id="PTHR43806">
    <property type="entry name" value="PEPTIDASE S8"/>
    <property type="match status" value="1"/>
</dbReference>
<dbReference type="AlphaFoldDB" id="A0A8H3C798"/>
<evidence type="ECO:0000259" key="6">
    <source>
        <dbReference type="Pfam" id="PF00082"/>
    </source>
</evidence>
<dbReference type="InterPro" id="IPR022398">
    <property type="entry name" value="Peptidase_S8_His-AS"/>
</dbReference>
<dbReference type="Pfam" id="PF00082">
    <property type="entry name" value="Peptidase_S8"/>
    <property type="match status" value="1"/>
</dbReference>
<dbReference type="PROSITE" id="PS00137">
    <property type="entry name" value="SUBTILASE_HIS"/>
    <property type="match status" value="1"/>
</dbReference>
<name>A0A8H3C798_9AGAM</name>
<evidence type="ECO:0000256" key="4">
    <source>
        <dbReference type="ARBA" id="ARBA00022825"/>
    </source>
</evidence>
<dbReference type="InterPro" id="IPR050131">
    <property type="entry name" value="Peptidase_S8_subtilisin-like"/>
</dbReference>
<proteinExistence type="inferred from homology"/>
<dbReference type="GO" id="GO:0006508">
    <property type="term" value="P:proteolysis"/>
    <property type="evidence" value="ECO:0007669"/>
    <property type="project" value="UniProtKB-KW"/>
</dbReference>
<keyword evidence="3" id="KW-0378">Hydrolase</keyword>
<comment type="caution">
    <text evidence="7">The sequence shown here is derived from an EMBL/GenBank/DDBJ whole genome shotgun (WGS) entry which is preliminary data.</text>
</comment>
<reference evidence="7" key="1">
    <citation type="submission" date="2021-01" db="EMBL/GenBank/DDBJ databases">
        <authorList>
            <person name="Kaushik A."/>
        </authorList>
    </citation>
    <scope>NUCLEOTIDE SEQUENCE</scope>
    <source>
        <strain evidence="7">AG2-2IIIB</strain>
    </source>
</reference>
<dbReference type="GO" id="GO:0005615">
    <property type="term" value="C:extracellular space"/>
    <property type="evidence" value="ECO:0007669"/>
    <property type="project" value="TreeGrafter"/>
</dbReference>
<dbReference type="SUPFAM" id="SSF52743">
    <property type="entry name" value="Subtilisin-like"/>
    <property type="match status" value="1"/>
</dbReference>
<sequence length="345" mass="36797">MGYLKGYEAIVCGPALHELAKRQDIKSIVQDCETACPDLPTTEVPLTVDEPFRASQDLGIQWTTLQPVFAVASEPVDIAIQPNAPWGLARLNQDMELGFGPYEYRYSLVGDPPPVDAYVIDSGVKLDHAEFGGCAHFGQNFTLPDPGLDRDYVHVLSHTDVIACYDTSNVSAMINRVAIVLLDDGDKIGHGTHVAGIIAGNSVGVAKYMVIISVKVLARAKGVARIVEVIEWVLKQVAASGNPSIINMSLSHTATQIGAVGIFAPGVDIMSAAIYDQNGKPSTTALGWGTCISMAAPHVTGRMTCMIKTGGKIDVVVQVKGGVGRDGESNSFIRSLPLMGKYIKY</sequence>
<evidence type="ECO:0000256" key="2">
    <source>
        <dbReference type="ARBA" id="ARBA00022670"/>
    </source>
</evidence>
<evidence type="ECO:0000256" key="5">
    <source>
        <dbReference type="PROSITE-ProRule" id="PRU01240"/>
    </source>
</evidence>
<comment type="caution">
    <text evidence="5">Lacks conserved residue(s) required for the propagation of feature annotation.</text>
</comment>
<evidence type="ECO:0000256" key="3">
    <source>
        <dbReference type="ARBA" id="ARBA00022801"/>
    </source>
</evidence>
<feature type="non-terminal residue" evidence="7">
    <location>
        <position position="1"/>
    </location>
</feature>
<evidence type="ECO:0000313" key="7">
    <source>
        <dbReference type="EMBL" id="CAE6473248.1"/>
    </source>
</evidence>